<evidence type="ECO:0000313" key="4">
    <source>
        <dbReference type="Proteomes" id="UP001500459"/>
    </source>
</evidence>
<dbReference type="InterPro" id="IPR047731">
    <property type="entry name" value="Zinc_ribbon_put"/>
</dbReference>
<evidence type="ECO:0000259" key="1">
    <source>
        <dbReference type="Pfam" id="PF19898"/>
    </source>
</evidence>
<accession>A0ABP6UMR1</accession>
<reference evidence="4" key="1">
    <citation type="journal article" date="2019" name="Int. J. Syst. Evol. Microbiol.">
        <title>The Global Catalogue of Microorganisms (GCM) 10K type strain sequencing project: providing services to taxonomists for standard genome sequencing and annotation.</title>
        <authorList>
            <consortium name="The Broad Institute Genomics Platform"/>
            <consortium name="The Broad Institute Genome Sequencing Center for Infectious Disease"/>
            <person name="Wu L."/>
            <person name="Ma J."/>
        </authorList>
    </citation>
    <scope>NUCLEOTIDE SEQUENCE [LARGE SCALE GENOMIC DNA]</scope>
    <source>
        <strain evidence="4">JCM 17106</strain>
    </source>
</reference>
<dbReference type="Proteomes" id="UP001500459">
    <property type="component" value="Unassembled WGS sequence"/>
</dbReference>
<protein>
    <submittedName>
        <fullName evidence="3">DUF6371 domain-containing protein</fullName>
    </submittedName>
</protein>
<feature type="domain" description="Zinc beta-ribbon finger putative" evidence="2">
    <location>
        <begin position="4"/>
        <end position="66"/>
    </location>
</feature>
<dbReference type="RefSeq" id="WP_344928395.1">
    <property type="nucleotide sequence ID" value="NZ_BAABCW010000011.1"/>
</dbReference>
<keyword evidence="4" id="KW-1185">Reference proteome</keyword>
<sequence>MKDYRYILEPYNGMKTRYRCPNCEKNGVFTRYLDQRTGEYLDDKTGKCSRAIKCGYHFSPKQYFSEGGISISEVQKKPLIWKPKLKVKLEPNYIDKIVLEESIDNRLSNNFLLYLSHIWNDEVAVHLANEYNIGTSNHWSGATIFWQVDNFGKIRSGKVMLYNPVTGKRIKQPYNHINWIHKVLKLDNFHLQQCFFGEHLLHKHKEKPVAIVESEKTAIIASVFLPEFVWLACGSVHNLNNEKTMVLKGRSVVLFPDLGCFDLWNDKIHKLSKLATYRTSTLLEEKATDNERKQGFDIADYLTKPNIINYITTNLP</sequence>
<proteinExistence type="predicted"/>
<evidence type="ECO:0000313" key="3">
    <source>
        <dbReference type="EMBL" id="GAA3512402.1"/>
    </source>
</evidence>
<evidence type="ECO:0000259" key="2">
    <source>
        <dbReference type="Pfam" id="PF21957"/>
    </source>
</evidence>
<dbReference type="Pfam" id="PF21957">
    <property type="entry name" value="Zn_ribbon_16"/>
    <property type="match status" value="1"/>
</dbReference>
<organism evidence="3 4">
    <name type="scientific">Aquimarina addita</name>
    <dbReference type="NCBI Taxonomy" id="870485"/>
    <lineage>
        <taxon>Bacteria</taxon>
        <taxon>Pseudomonadati</taxon>
        <taxon>Bacteroidota</taxon>
        <taxon>Flavobacteriia</taxon>
        <taxon>Flavobacteriales</taxon>
        <taxon>Flavobacteriaceae</taxon>
        <taxon>Aquimarina</taxon>
    </lineage>
</organism>
<dbReference type="NCBIfam" id="NF040506">
    <property type="entry name" value="PG0870_Nterm"/>
    <property type="match status" value="1"/>
</dbReference>
<dbReference type="Pfam" id="PF19898">
    <property type="entry name" value="DUF6371"/>
    <property type="match status" value="1"/>
</dbReference>
<gene>
    <name evidence="3" type="ORF">GCM10022393_27700</name>
</gene>
<dbReference type="InterPro" id="IPR045951">
    <property type="entry name" value="DUF6371"/>
</dbReference>
<name>A0ABP6UMR1_9FLAO</name>
<feature type="domain" description="DUF6371" evidence="1">
    <location>
        <begin position="109"/>
        <end position="258"/>
    </location>
</feature>
<dbReference type="EMBL" id="BAABCW010000011">
    <property type="protein sequence ID" value="GAA3512402.1"/>
    <property type="molecule type" value="Genomic_DNA"/>
</dbReference>
<comment type="caution">
    <text evidence="3">The sequence shown here is derived from an EMBL/GenBank/DDBJ whole genome shotgun (WGS) entry which is preliminary data.</text>
</comment>